<evidence type="ECO:0000313" key="2">
    <source>
        <dbReference type="EMBL" id="KTR02518.1"/>
    </source>
</evidence>
<keyword evidence="1" id="KW-1005">Bacterial flagellum biogenesis</keyword>
<dbReference type="Pfam" id="PF05130">
    <property type="entry name" value="FlgN"/>
    <property type="match status" value="1"/>
</dbReference>
<keyword evidence="2" id="KW-0969">Cilium</keyword>
<accession>A0A175RGB4</accession>
<dbReference type="InterPro" id="IPR007809">
    <property type="entry name" value="FlgN-like"/>
</dbReference>
<reference evidence="2 3" key="1">
    <citation type="journal article" date="2016" name="Front. Microbiol.">
        <title>Genomic Resource of Rice Seed Associated Bacteria.</title>
        <authorList>
            <person name="Midha S."/>
            <person name="Bansal K."/>
            <person name="Sharma S."/>
            <person name="Kumar N."/>
            <person name="Patil P.P."/>
            <person name="Chaudhry V."/>
            <person name="Patil P.B."/>
        </authorList>
    </citation>
    <scope>NUCLEOTIDE SEQUENCE [LARGE SCALE GENOMIC DNA]</scope>
    <source>
        <strain evidence="2 3">NS184</strain>
    </source>
</reference>
<dbReference type="PATRIC" id="fig|33881.3.peg.105"/>
<dbReference type="Gene3D" id="1.20.58.300">
    <property type="entry name" value="FlgN-like"/>
    <property type="match status" value="1"/>
</dbReference>
<dbReference type="OrthoDB" id="3268384at2"/>
<evidence type="ECO:0000256" key="1">
    <source>
        <dbReference type="ARBA" id="ARBA00022795"/>
    </source>
</evidence>
<keyword evidence="2" id="KW-0966">Cell projection</keyword>
<dbReference type="AlphaFoldDB" id="A0A175RGB4"/>
<dbReference type="Proteomes" id="UP000078252">
    <property type="component" value="Unassembled WGS sequence"/>
</dbReference>
<protein>
    <submittedName>
        <fullName evidence="2">Flagellar biosynthesis protein FlgN</fullName>
    </submittedName>
</protein>
<dbReference type="InterPro" id="IPR036679">
    <property type="entry name" value="FlgN-like_sf"/>
</dbReference>
<organism evidence="2 3">
    <name type="scientific">Curtobacterium luteum</name>
    <dbReference type="NCBI Taxonomy" id="33881"/>
    <lineage>
        <taxon>Bacteria</taxon>
        <taxon>Bacillati</taxon>
        <taxon>Actinomycetota</taxon>
        <taxon>Actinomycetes</taxon>
        <taxon>Micrococcales</taxon>
        <taxon>Microbacteriaceae</taxon>
        <taxon>Curtobacterium</taxon>
    </lineage>
</organism>
<comment type="caution">
    <text evidence="2">The sequence shown here is derived from an EMBL/GenBank/DDBJ whole genome shotgun (WGS) entry which is preliminary data.</text>
</comment>
<dbReference type="GO" id="GO:0044780">
    <property type="term" value="P:bacterial-type flagellum assembly"/>
    <property type="evidence" value="ECO:0007669"/>
    <property type="project" value="InterPro"/>
</dbReference>
<name>A0A175RGB4_9MICO</name>
<sequence length="161" mass="17185">MSVNDLSAVLWRERELLELLTFKLEEEQLLLAAGRSRWVSHASREVEQVLERLRSTGLERAASSAEVAEEWGVAADAPLRDVVAAAPNGPWGEILGAHLTAMVELTTQIGALRDENDRFLRAAAHATEETLAGTVGASATYDATGTSGSGADGARLFEGNL</sequence>
<keyword evidence="2" id="KW-0282">Flagellum</keyword>
<proteinExistence type="predicted"/>
<gene>
    <name evidence="2" type="ORF">NS184_15575</name>
</gene>
<dbReference type="EMBL" id="LDQC01000107">
    <property type="protein sequence ID" value="KTR02518.1"/>
    <property type="molecule type" value="Genomic_DNA"/>
</dbReference>
<dbReference type="STRING" id="33881.NS184_15575"/>
<dbReference type="SUPFAM" id="SSF140566">
    <property type="entry name" value="FlgN-like"/>
    <property type="match status" value="1"/>
</dbReference>
<evidence type="ECO:0000313" key="3">
    <source>
        <dbReference type="Proteomes" id="UP000078252"/>
    </source>
</evidence>